<evidence type="ECO:0000313" key="3">
    <source>
        <dbReference type="Proteomes" id="UP001209803"/>
    </source>
</evidence>
<gene>
    <name evidence="2" type="ORF">K1718_07155</name>
</gene>
<protein>
    <submittedName>
        <fullName evidence="2">SDR family NAD(P)-dependent oxidoreductase</fullName>
    </submittedName>
</protein>
<dbReference type="PROSITE" id="PS00061">
    <property type="entry name" value="ADH_SHORT"/>
    <property type="match status" value="1"/>
</dbReference>
<dbReference type="PANTHER" id="PTHR42760:SF129">
    <property type="entry name" value="OXIDOREDUCTASE"/>
    <property type="match status" value="1"/>
</dbReference>
<evidence type="ECO:0000313" key="2">
    <source>
        <dbReference type="EMBL" id="WFE91123.1"/>
    </source>
</evidence>
<dbReference type="Proteomes" id="UP001209803">
    <property type="component" value="Chromosome"/>
</dbReference>
<organism evidence="2 3">
    <name type="scientific">Roseibium porphyridii</name>
    <dbReference type="NCBI Taxonomy" id="2866279"/>
    <lineage>
        <taxon>Bacteria</taxon>
        <taxon>Pseudomonadati</taxon>
        <taxon>Pseudomonadota</taxon>
        <taxon>Alphaproteobacteria</taxon>
        <taxon>Hyphomicrobiales</taxon>
        <taxon>Stappiaceae</taxon>
        <taxon>Roseibium</taxon>
    </lineage>
</organism>
<dbReference type="InterPro" id="IPR002347">
    <property type="entry name" value="SDR_fam"/>
</dbReference>
<dbReference type="SUPFAM" id="SSF51735">
    <property type="entry name" value="NAD(P)-binding Rossmann-fold domains"/>
    <property type="match status" value="1"/>
</dbReference>
<name>A0ABY8F6K0_9HYPH</name>
<dbReference type="EMBL" id="CP120863">
    <property type="protein sequence ID" value="WFE91123.1"/>
    <property type="molecule type" value="Genomic_DNA"/>
</dbReference>
<dbReference type="InterPro" id="IPR036291">
    <property type="entry name" value="NAD(P)-bd_dom_sf"/>
</dbReference>
<dbReference type="RefSeq" id="WP_265683347.1">
    <property type="nucleotide sequence ID" value="NZ_CP120863.1"/>
</dbReference>
<dbReference type="Gene3D" id="3.40.50.720">
    <property type="entry name" value="NAD(P)-binding Rossmann-like Domain"/>
    <property type="match status" value="1"/>
</dbReference>
<dbReference type="Pfam" id="PF13561">
    <property type="entry name" value="adh_short_C2"/>
    <property type="match status" value="1"/>
</dbReference>
<dbReference type="PANTHER" id="PTHR42760">
    <property type="entry name" value="SHORT-CHAIN DEHYDROGENASES/REDUCTASES FAMILY MEMBER"/>
    <property type="match status" value="1"/>
</dbReference>
<dbReference type="NCBIfam" id="NF005559">
    <property type="entry name" value="PRK07231.1"/>
    <property type="match status" value="1"/>
</dbReference>
<dbReference type="PRINTS" id="PR00081">
    <property type="entry name" value="GDHRDH"/>
</dbReference>
<proteinExistence type="inferred from homology"/>
<accession>A0ABY8F6K0</accession>
<dbReference type="PRINTS" id="PR00080">
    <property type="entry name" value="SDRFAMILY"/>
</dbReference>
<sequence length="250" mass="26646">MNTYNLDGRVAIVTGAARGMGFAVAERFLKSGASVTLWDLNETALSDARQKLSQFGDVHSDSVNVADFTAVKTAAERVKQRCGQIDILINSAGIAGVNTSLADYPLDIWNQVMQVNLNGIFHTCKAVVPHMQNNGYGRIVNIASMAGKDGNPNASAYSVSKGAVITLTKSLGKELAREGITVNVVAPAVIETEMLADVTEEQINYMLAKIPMGRMGTVKEISSLVSWLASEECSYSTGAVYDLSGGRATY</sequence>
<evidence type="ECO:0000256" key="1">
    <source>
        <dbReference type="ARBA" id="ARBA00006484"/>
    </source>
</evidence>
<comment type="similarity">
    <text evidence="1">Belongs to the short-chain dehydrogenases/reductases (SDR) family.</text>
</comment>
<reference evidence="2 3" key="1">
    <citation type="submission" date="2023-03" db="EMBL/GenBank/DDBJ databases">
        <title>Roseibium porphyridii sp. nov. and Roseibium rhodosorbium sp. nov. isolated from marine algae, Porphyridium cruentum and Rhodosorus marinus, respectively.</title>
        <authorList>
            <person name="Lee M.W."/>
            <person name="Choi B.J."/>
            <person name="Lee J.K."/>
            <person name="Choi D.G."/>
            <person name="Baek J.H."/>
            <person name="Bayburt H."/>
            <person name="Kim J.M."/>
            <person name="Han D.M."/>
            <person name="Kim K.H."/>
            <person name="Jeon C.O."/>
        </authorList>
    </citation>
    <scope>NUCLEOTIDE SEQUENCE [LARGE SCALE GENOMIC DNA]</scope>
    <source>
        <strain evidence="2 3">KMA01</strain>
    </source>
</reference>
<dbReference type="InterPro" id="IPR020904">
    <property type="entry name" value="Sc_DH/Rdtase_CS"/>
</dbReference>
<keyword evidence="3" id="KW-1185">Reference proteome</keyword>
<dbReference type="CDD" id="cd05233">
    <property type="entry name" value="SDR_c"/>
    <property type="match status" value="1"/>
</dbReference>